<evidence type="ECO:0000256" key="1">
    <source>
        <dbReference type="SAM" id="MobiDB-lite"/>
    </source>
</evidence>
<gene>
    <name evidence="2" type="ORF">H9735_02395</name>
</gene>
<dbReference type="Proteomes" id="UP000886721">
    <property type="component" value="Unassembled WGS sequence"/>
</dbReference>
<protein>
    <submittedName>
        <fullName evidence="2">Uncharacterized protein</fullName>
    </submittedName>
</protein>
<comment type="caution">
    <text evidence="2">The sequence shown here is derived from an EMBL/GenBank/DDBJ whole genome shotgun (WGS) entry which is preliminary data.</text>
</comment>
<dbReference type="AlphaFoldDB" id="A0A9D1WUA3"/>
<name>A0A9D1WUA3_9FIRM</name>
<feature type="region of interest" description="Disordered" evidence="1">
    <location>
        <begin position="1"/>
        <end position="67"/>
    </location>
</feature>
<proteinExistence type="predicted"/>
<accession>A0A9D1WUA3</accession>
<dbReference type="EMBL" id="DXEM01000006">
    <property type="protein sequence ID" value="HIX66961.1"/>
    <property type="molecule type" value="Genomic_DNA"/>
</dbReference>
<sequence>MTSLRAERTVKESTSSKEDTKEEKRNQDFQKPAEIKRSRDQEIKRSRDQKLFQGKIQTTSWEGEERS</sequence>
<organism evidence="2 3">
    <name type="scientific">Candidatus Anaerostipes excrementavium</name>
    <dbReference type="NCBI Taxonomy" id="2838463"/>
    <lineage>
        <taxon>Bacteria</taxon>
        <taxon>Bacillati</taxon>
        <taxon>Bacillota</taxon>
        <taxon>Clostridia</taxon>
        <taxon>Lachnospirales</taxon>
        <taxon>Lachnospiraceae</taxon>
        <taxon>Anaerostipes</taxon>
    </lineage>
</organism>
<reference evidence="2" key="2">
    <citation type="submission" date="2021-04" db="EMBL/GenBank/DDBJ databases">
        <authorList>
            <person name="Gilroy R."/>
        </authorList>
    </citation>
    <scope>NUCLEOTIDE SEQUENCE</scope>
    <source>
        <strain evidence="2">CHK191-13928</strain>
    </source>
</reference>
<evidence type="ECO:0000313" key="3">
    <source>
        <dbReference type="Proteomes" id="UP000886721"/>
    </source>
</evidence>
<feature type="compositionally biased region" description="Basic and acidic residues" evidence="1">
    <location>
        <begin position="1"/>
        <end position="50"/>
    </location>
</feature>
<evidence type="ECO:0000313" key="2">
    <source>
        <dbReference type="EMBL" id="HIX66961.1"/>
    </source>
</evidence>
<reference evidence="2" key="1">
    <citation type="journal article" date="2021" name="PeerJ">
        <title>Extensive microbial diversity within the chicken gut microbiome revealed by metagenomics and culture.</title>
        <authorList>
            <person name="Gilroy R."/>
            <person name="Ravi A."/>
            <person name="Getino M."/>
            <person name="Pursley I."/>
            <person name="Horton D.L."/>
            <person name="Alikhan N.F."/>
            <person name="Baker D."/>
            <person name="Gharbi K."/>
            <person name="Hall N."/>
            <person name="Watson M."/>
            <person name="Adriaenssens E.M."/>
            <person name="Foster-Nyarko E."/>
            <person name="Jarju S."/>
            <person name="Secka A."/>
            <person name="Antonio M."/>
            <person name="Oren A."/>
            <person name="Chaudhuri R.R."/>
            <person name="La Ragione R."/>
            <person name="Hildebrand F."/>
            <person name="Pallen M.J."/>
        </authorList>
    </citation>
    <scope>NUCLEOTIDE SEQUENCE</scope>
    <source>
        <strain evidence="2">CHK191-13928</strain>
    </source>
</reference>